<dbReference type="STRING" id="47427.A0A2H3DF98"/>
<evidence type="ECO:0000313" key="1">
    <source>
        <dbReference type="EMBL" id="PBK90102.1"/>
    </source>
</evidence>
<dbReference type="EMBL" id="KZ293666">
    <property type="protein sequence ID" value="PBK90102.1"/>
    <property type="molecule type" value="Genomic_DNA"/>
</dbReference>
<reference evidence="2" key="1">
    <citation type="journal article" date="2017" name="Nat. Ecol. Evol.">
        <title>Genome expansion and lineage-specific genetic innovations in the forest pathogenic fungi Armillaria.</title>
        <authorList>
            <person name="Sipos G."/>
            <person name="Prasanna A.N."/>
            <person name="Walter M.C."/>
            <person name="O'Connor E."/>
            <person name="Balint B."/>
            <person name="Krizsan K."/>
            <person name="Kiss B."/>
            <person name="Hess J."/>
            <person name="Varga T."/>
            <person name="Slot J."/>
            <person name="Riley R."/>
            <person name="Boka B."/>
            <person name="Rigling D."/>
            <person name="Barry K."/>
            <person name="Lee J."/>
            <person name="Mihaltcheva S."/>
            <person name="LaButti K."/>
            <person name="Lipzen A."/>
            <person name="Waldron R."/>
            <person name="Moloney N.M."/>
            <person name="Sperisen C."/>
            <person name="Kredics L."/>
            <person name="Vagvoelgyi C."/>
            <person name="Patrignani A."/>
            <person name="Fitzpatrick D."/>
            <person name="Nagy I."/>
            <person name="Doyle S."/>
            <person name="Anderson J.B."/>
            <person name="Grigoriev I.V."/>
            <person name="Gueldener U."/>
            <person name="Muensterkoetter M."/>
            <person name="Nagy L.G."/>
        </authorList>
    </citation>
    <scope>NUCLEOTIDE SEQUENCE [LARGE SCALE GENOMIC DNA]</scope>
    <source>
        <strain evidence="2">Ar21-2</strain>
    </source>
</reference>
<dbReference type="OrthoDB" id="10428545at2759"/>
<accession>A0A2H3DF98</accession>
<proteinExistence type="predicted"/>
<evidence type="ECO:0000313" key="2">
    <source>
        <dbReference type="Proteomes" id="UP000217790"/>
    </source>
</evidence>
<sequence length="175" mass="19738">MSLETNLHTTPAPPAASDALASCDAFIHSVPQPILPSEYDYSQVLGILRATRPLLDNDRDWILPNIALLEGQLAVYDTLINRLHTAVEELETYRATIQRVSKELSSTLAPIRRLPSDVLSSVFGVNQKDLDGWPRWTSLENRPTIKFSHDTLTLALHKSLTIFTHKYIKNIQSFF</sequence>
<dbReference type="Proteomes" id="UP000217790">
    <property type="component" value="Unassembled WGS sequence"/>
</dbReference>
<gene>
    <name evidence="1" type="ORF">ARMGADRAFT_1014742</name>
</gene>
<organism evidence="1 2">
    <name type="scientific">Armillaria gallica</name>
    <name type="common">Bulbous honey fungus</name>
    <name type="synonym">Armillaria bulbosa</name>
    <dbReference type="NCBI Taxonomy" id="47427"/>
    <lineage>
        <taxon>Eukaryota</taxon>
        <taxon>Fungi</taxon>
        <taxon>Dikarya</taxon>
        <taxon>Basidiomycota</taxon>
        <taxon>Agaricomycotina</taxon>
        <taxon>Agaricomycetes</taxon>
        <taxon>Agaricomycetidae</taxon>
        <taxon>Agaricales</taxon>
        <taxon>Marasmiineae</taxon>
        <taxon>Physalacriaceae</taxon>
        <taxon>Armillaria</taxon>
    </lineage>
</organism>
<keyword evidence="2" id="KW-1185">Reference proteome</keyword>
<dbReference type="InParanoid" id="A0A2H3DF98"/>
<dbReference type="AlphaFoldDB" id="A0A2H3DF98"/>
<protein>
    <submittedName>
        <fullName evidence="1">Uncharacterized protein</fullName>
    </submittedName>
</protein>
<name>A0A2H3DF98_ARMGA</name>